<dbReference type="InterPro" id="IPR011333">
    <property type="entry name" value="SKP1/BTB/POZ_sf"/>
</dbReference>
<dbReference type="InterPro" id="IPR013320">
    <property type="entry name" value="ConA-like_dom_sf"/>
</dbReference>
<sequence>MGKLMPDAPPQRPSKRPINRSQSTYTSFQSRLLPTPKPRPSTSSSAYRITKTTFTQVSFLCQKEGREEGWALTRSFVVLVNHKALDDLGPKPVLQDISSYKFLTSFFAYLPNQDGIKVKANKTLLASRHDYFRSLLDSNFREANLQEITLPFVTSTVFRVILEYIITGRFLKDIITPANVLEVYEAAQFFLLSELEKDVVKLAERTFAPTRVKLVSLLSSITDEFDTEEQYPTELLSPLVNKLFFLLRPWQPGTFSGLSPAALKLVLRKLPDQWMVNENLLAGHLLLWALEHSVQEVAEEGVLRLQEVKFCSEKVIDYCFETGFYKSQFKPGSLPMDIMEILPNSARQLKSTITSAPMPRIPLTRKMWAPILKHARDAISAVAPFVTWNRVHPNLLLFLKHTGVFSADMLQDAHNNIQAHLQEQLQHQAPRTQAPTPTLTRQNHGRHNLNRFGHLNQFNRIRPAASTASTIGTITRVASTASVAPMAGFTTCTRAGNPMMGGNNSIIHPLRHPLRSLIWESVQFSNNYSIVEDYCTLTAPWQEPVVVFTSTPFPAYGQYSWSFLVEKGCKCHSDIWIGLLAGPALTRAKIKANTLALNARTTGYAFGCQGVLHPVSRYGTEYERESVVTVHLDMSRRTCGFSVNGVRYPTAWYNLPDKVYAAVSMRWGARLKFVSFE</sequence>
<dbReference type="SUPFAM" id="SSF54695">
    <property type="entry name" value="POZ domain"/>
    <property type="match status" value="1"/>
</dbReference>
<gene>
    <name evidence="3" type="ORF">BC938DRAFT_471481</name>
</gene>
<dbReference type="Pfam" id="PF00651">
    <property type="entry name" value="BTB"/>
    <property type="match status" value="1"/>
</dbReference>
<accession>A0A433Q806</accession>
<name>A0A433Q806_9FUNG</name>
<evidence type="ECO:0000256" key="1">
    <source>
        <dbReference type="SAM" id="MobiDB-lite"/>
    </source>
</evidence>
<feature type="region of interest" description="Disordered" evidence="1">
    <location>
        <begin position="1"/>
        <end position="45"/>
    </location>
</feature>
<evidence type="ECO:0000313" key="4">
    <source>
        <dbReference type="Proteomes" id="UP000274822"/>
    </source>
</evidence>
<proteinExistence type="predicted"/>
<dbReference type="InterPro" id="IPR000210">
    <property type="entry name" value="BTB/POZ_dom"/>
</dbReference>
<comment type="caution">
    <text evidence="3">The sequence shown here is derived from an EMBL/GenBank/DDBJ whole genome shotgun (WGS) entry which is preliminary data.</text>
</comment>
<dbReference type="AlphaFoldDB" id="A0A433Q806"/>
<dbReference type="Gene3D" id="2.60.120.920">
    <property type="match status" value="1"/>
</dbReference>
<protein>
    <recommendedName>
        <fullName evidence="2">BTB domain-containing protein</fullName>
    </recommendedName>
</protein>
<dbReference type="EMBL" id="RBNJ01011691">
    <property type="protein sequence ID" value="RUS25907.1"/>
    <property type="molecule type" value="Genomic_DNA"/>
</dbReference>
<keyword evidence="4" id="KW-1185">Reference proteome</keyword>
<feature type="compositionally biased region" description="Low complexity" evidence="1">
    <location>
        <begin position="30"/>
        <end position="45"/>
    </location>
</feature>
<dbReference type="SUPFAM" id="SSF49899">
    <property type="entry name" value="Concanavalin A-like lectins/glucanases"/>
    <property type="match status" value="1"/>
</dbReference>
<feature type="compositionally biased region" description="Polar residues" evidence="1">
    <location>
        <begin position="19"/>
        <end position="29"/>
    </location>
</feature>
<organism evidence="3 4">
    <name type="scientific">Jimgerdemannia flammicorona</name>
    <dbReference type="NCBI Taxonomy" id="994334"/>
    <lineage>
        <taxon>Eukaryota</taxon>
        <taxon>Fungi</taxon>
        <taxon>Fungi incertae sedis</taxon>
        <taxon>Mucoromycota</taxon>
        <taxon>Mucoromycotina</taxon>
        <taxon>Endogonomycetes</taxon>
        <taxon>Endogonales</taxon>
        <taxon>Endogonaceae</taxon>
        <taxon>Jimgerdemannia</taxon>
    </lineage>
</organism>
<dbReference type="Proteomes" id="UP000274822">
    <property type="component" value="Unassembled WGS sequence"/>
</dbReference>
<dbReference type="CDD" id="cd18186">
    <property type="entry name" value="BTB_POZ_ZBTB_KLHL-like"/>
    <property type="match status" value="1"/>
</dbReference>
<dbReference type="SMART" id="SM00225">
    <property type="entry name" value="BTB"/>
    <property type="match status" value="1"/>
</dbReference>
<reference evidence="3 4" key="1">
    <citation type="journal article" date="2018" name="New Phytol.">
        <title>Phylogenomics of Endogonaceae and evolution of mycorrhizas within Mucoromycota.</title>
        <authorList>
            <person name="Chang Y."/>
            <person name="Desiro A."/>
            <person name="Na H."/>
            <person name="Sandor L."/>
            <person name="Lipzen A."/>
            <person name="Clum A."/>
            <person name="Barry K."/>
            <person name="Grigoriev I.V."/>
            <person name="Martin F.M."/>
            <person name="Stajich J.E."/>
            <person name="Smith M.E."/>
            <person name="Bonito G."/>
            <person name="Spatafora J.W."/>
        </authorList>
    </citation>
    <scope>NUCLEOTIDE SEQUENCE [LARGE SCALE GENOMIC DNA]</scope>
    <source>
        <strain evidence="3 4">AD002</strain>
    </source>
</reference>
<feature type="domain" description="BTB" evidence="2">
    <location>
        <begin position="104"/>
        <end position="169"/>
    </location>
</feature>
<dbReference type="PROSITE" id="PS50097">
    <property type="entry name" value="BTB"/>
    <property type="match status" value="1"/>
</dbReference>
<dbReference type="InterPro" id="IPR043136">
    <property type="entry name" value="B30.2/SPRY_sf"/>
</dbReference>
<evidence type="ECO:0000313" key="3">
    <source>
        <dbReference type="EMBL" id="RUS25907.1"/>
    </source>
</evidence>
<dbReference type="Gene3D" id="3.30.710.10">
    <property type="entry name" value="Potassium Channel Kv1.1, Chain A"/>
    <property type="match status" value="1"/>
</dbReference>
<evidence type="ECO:0000259" key="2">
    <source>
        <dbReference type="PROSITE" id="PS50097"/>
    </source>
</evidence>